<evidence type="ECO:0000313" key="2">
    <source>
        <dbReference type="EMBL" id="KAG2386415.1"/>
    </source>
</evidence>
<evidence type="ECO:0000313" key="3">
    <source>
        <dbReference type="Proteomes" id="UP000816034"/>
    </source>
</evidence>
<dbReference type="InterPro" id="IPR036249">
    <property type="entry name" value="Thioredoxin-like_sf"/>
</dbReference>
<dbReference type="GO" id="GO:0016034">
    <property type="term" value="F:maleylacetoacetate isomerase activity"/>
    <property type="evidence" value="ECO:0007669"/>
    <property type="project" value="TreeGrafter"/>
</dbReference>
<dbReference type="Gene3D" id="3.40.30.10">
    <property type="entry name" value="Glutaredoxin"/>
    <property type="match status" value="1"/>
</dbReference>
<dbReference type="GeneID" id="68095316"/>
<dbReference type="InterPro" id="IPR036282">
    <property type="entry name" value="Glutathione-S-Trfase_C_sf"/>
</dbReference>
<dbReference type="GO" id="GO:0005739">
    <property type="term" value="C:mitochondrion"/>
    <property type="evidence" value="ECO:0007669"/>
    <property type="project" value="TreeGrafter"/>
</dbReference>
<dbReference type="RefSeq" id="XP_044550407.1">
    <property type="nucleotide sequence ID" value="XM_044692325.1"/>
</dbReference>
<dbReference type="GO" id="GO:0006559">
    <property type="term" value="P:L-phenylalanine catabolic process"/>
    <property type="evidence" value="ECO:0007669"/>
    <property type="project" value="TreeGrafter"/>
</dbReference>
<comment type="caution">
    <text evidence="2">The sequence shown here is derived from an EMBL/GenBank/DDBJ whole genome shotgun (WGS) entry which is preliminary data.</text>
</comment>
<dbReference type="PROSITE" id="PS50404">
    <property type="entry name" value="GST_NTER"/>
    <property type="match status" value="1"/>
</dbReference>
<dbReference type="Pfam" id="PF13409">
    <property type="entry name" value="GST_N_2"/>
    <property type="match status" value="1"/>
</dbReference>
<protein>
    <recommendedName>
        <fullName evidence="1">GST N-terminal domain-containing protein</fullName>
    </recommendedName>
</protein>
<organism evidence="2 3">
    <name type="scientific">Naegleria lovaniensis</name>
    <name type="common">Amoeba</name>
    <dbReference type="NCBI Taxonomy" id="51637"/>
    <lineage>
        <taxon>Eukaryota</taxon>
        <taxon>Discoba</taxon>
        <taxon>Heterolobosea</taxon>
        <taxon>Tetramitia</taxon>
        <taxon>Eutetramitia</taxon>
        <taxon>Vahlkampfiidae</taxon>
        <taxon>Naegleria</taxon>
    </lineage>
</organism>
<dbReference type="SUPFAM" id="SSF52833">
    <property type="entry name" value="Thioredoxin-like"/>
    <property type="match status" value="1"/>
</dbReference>
<evidence type="ECO:0000259" key="1">
    <source>
        <dbReference type="PROSITE" id="PS50404"/>
    </source>
</evidence>
<dbReference type="Proteomes" id="UP000816034">
    <property type="component" value="Unassembled WGS sequence"/>
</dbReference>
<dbReference type="Gene3D" id="1.20.1050.10">
    <property type="match status" value="1"/>
</dbReference>
<dbReference type="SUPFAM" id="SSF47616">
    <property type="entry name" value="GST C-terminal domain-like"/>
    <property type="match status" value="1"/>
</dbReference>
<sequence length="311" mass="36352">MNIPLNRLIRTSGGFQPFLEFTLYSFPPSTCSWRVRAALYHHLPMLSRYVRIGTDHQEENKMKNNVDSNNYCLELYQKFTSHHLIPIDLFAKENEESSYLKINPMKQVPALVVKALDREKVEEKDGIVLTQSLPIVEFLDHLVQVIRSNDQKHSSGSINNKETSQYPLRTYLIPKSDLFIEFKTRQLSEIINAGIQPMQNVQLLRMLPKELRGEQNKKWIGEWHRKGLRQVELILKEQYESMERMDELVHSGKTLYSIRECAHLTMADLCLVPSVEASIQRSDIHMEEEFPFSFAVYNSLKNLDVFTHTRN</sequence>
<reference evidence="2 3" key="1">
    <citation type="journal article" date="2018" name="BMC Genomics">
        <title>The genome of Naegleria lovaniensis, the basis for a comparative approach to unravel pathogenicity factors of the human pathogenic amoeba N. fowleri.</title>
        <authorList>
            <person name="Liechti N."/>
            <person name="Schurch N."/>
            <person name="Bruggmann R."/>
            <person name="Wittwer M."/>
        </authorList>
    </citation>
    <scope>NUCLEOTIDE SEQUENCE [LARGE SCALE GENOMIC DNA]</scope>
    <source>
        <strain evidence="2 3">ATCC 30569</strain>
    </source>
</reference>
<dbReference type="AlphaFoldDB" id="A0AA88GT64"/>
<dbReference type="EMBL" id="PYSW02000016">
    <property type="protein sequence ID" value="KAG2386415.1"/>
    <property type="molecule type" value="Genomic_DNA"/>
</dbReference>
<dbReference type="PANTHER" id="PTHR42673">
    <property type="entry name" value="MALEYLACETOACETATE ISOMERASE"/>
    <property type="match status" value="1"/>
</dbReference>
<dbReference type="GO" id="GO:0006749">
    <property type="term" value="P:glutathione metabolic process"/>
    <property type="evidence" value="ECO:0007669"/>
    <property type="project" value="TreeGrafter"/>
</dbReference>
<accession>A0AA88GT64</accession>
<dbReference type="PANTHER" id="PTHR42673:SF4">
    <property type="entry name" value="MALEYLACETOACETATE ISOMERASE"/>
    <property type="match status" value="1"/>
</dbReference>
<proteinExistence type="predicted"/>
<feature type="domain" description="GST N-terminal" evidence="1">
    <location>
        <begin position="19"/>
        <end position="147"/>
    </location>
</feature>
<dbReference type="InterPro" id="IPR004045">
    <property type="entry name" value="Glutathione_S-Trfase_N"/>
</dbReference>
<gene>
    <name evidence="2" type="ORF">C9374_002861</name>
</gene>
<dbReference type="GO" id="GO:0004364">
    <property type="term" value="F:glutathione transferase activity"/>
    <property type="evidence" value="ECO:0007669"/>
    <property type="project" value="TreeGrafter"/>
</dbReference>
<name>A0AA88GT64_NAELO</name>
<keyword evidence="3" id="KW-1185">Reference proteome</keyword>